<dbReference type="Pfam" id="PF13563">
    <property type="entry name" value="2_5_RNA_ligase2"/>
    <property type="match status" value="1"/>
</dbReference>
<name>A0A3M8XA61_9ACTN</name>
<dbReference type="InterPro" id="IPR009097">
    <property type="entry name" value="Cyclic_Pdiesterase"/>
</dbReference>
<dbReference type="RefSeq" id="WP_123098309.1">
    <property type="nucleotide sequence ID" value="NZ_RIBZ01000030.1"/>
</dbReference>
<accession>A0A3M8XA61</accession>
<evidence type="ECO:0008006" key="3">
    <source>
        <dbReference type="Google" id="ProtNLM"/>
    </source>
</evidence>
<keyword evidence="2" id="KW-1185">Reference proteome</keyword>
<protein>
    <recommendedName>
        <fullName evidence="3">2'-5' RNA ligase</fullName>
    </recommendedName>
</protein>
<organism evidence="1 2">
    <name type="scientific">Streptomyces botrytidirepellens</name>
    <dbReference type="NCBI Taxonomy" id="2486417"/>
    <lineage>
        <taxon>Bacteria</taxon>
        <taxon>Bacillati</taxon>
        <taxon>Actinomycetota</taxon>
        <taxon>Actinomycetes</taxon>
        <taxon>Kitasatosporales</taxon>
        <taxon>Streptomycetaceae</taxon>
        <taxon>Streptomyces</taxon>
    </lineage>
</organism>
<dbReference type="Gene3D" id="3.90.1140.10">
    <property type="entry name" value="Cyclic phosphodiesterase"/>
    <property type="match status" value="1"/>
</dbReference>
<gene>
    <name evidence="1" type="ORF">EEJ42_02010</name>
</gene>
<evidence type="ECO:0000313" key="2">
    <source>
        <dbReference type="Proteomes" id="UP000275401"/>
    </source>
</evidence>
<dbReference type="SUPFAM" id="SSF55144">
    <property type="entry name" value="LigT-like"/>
    <property type="match status" value="1"/>
</dbReference>
<reference evidence="1 2" key="1">
    <citation type="submission" date="2018-11" db="EMBL/GenBank/DDBJ databases">
        <title>The Potential of Streptomyces as Biocontrol Agents against the Tomato grey mould, Botrytis cinerea (Gray mold) Frontiers in Microbiology.</title>
        <authorList>
            <person name="Li D."/>
        </authorList>
    </citation>
    <scope>NUCLEOTIDE SEQUENCE [LARGE SCALE GENOMIC DNA]</scope>
    <source>
        <strain evidence="1 2">NEAU-LD23</strain>
    </source>
</reference>
<sequence length="209" mass="23547">MEPFTFRRGQAVWDKERSPSLLHVYITVDLAQHPEVAELVRGAWDVLRDFPLSHVQDPWFHITLDQITDEPASRITQRERDMLTVELTKALGDVEPFDITVGSLLSSQYGVIADLHPDEELASLHRRVRDAIRAVRGEEAVQYPWGIQHLTISYAHAEADSDEAQRLLRGVRPGHASLHIDSVHLVDVTADSKAKIITWQTLAEIPLGG</sequence>
<dbReference type="EMBL" id="RIBZ01000030">
    <property type="protein sequence ID" value="RNG38040.1"/>
    <property type="molecule type" value="Genomic_DNA"/>
</dbReference>
<dbReference type="AlphaFoldDB" id="A0A3M8XA61"/>
<dbReference type="Proteomes" id="UP000275401">
    <property type="component" value="Unassembled WGS sequence"/>
</dbReference>
<evidence type="ECO:0000313" key="1">
    <source>
        <dbReference type="EMBL" id="RNG38040.1"/>
    </source>
</evidence>
<proteinExistence type="predicted"/>
<comment type="caution">
    <text evidence="1">The sequence shown here is derived from an EMBL/GenBank/DDBJ whole genome shotgun (WGS) entry which is preliminary data.</text>
</comment>